<comment type="catalytic activity">
    <reaction evidence="5">
        <text>N(6)-acetyl-L-lysyl-[histone] + H2O = L-lysyl-[histone] + acetate</text>
        <dbReference type="Rhea" id="RHEA:58196"/>
        <dbReference type="Rhea" id="RHEA-COMP:9845"/>
        <dbReference type="Rhea" id="RHEA-COMP:11338"/>
        <dbReference type="ChEBI" id="CHEBI:15377"/>
        <dbReference type="ChEBI" id="CHEBI:29969"/>
        <dbReference type="ChEBI" id="CHEBI:30089"/>
        <dbReference type="ChEBI" id="CHEBI:61930"/>
        <dbReference type="EC" id="3.5.1.98"/>
    </reaction>
</comment>
<feature type="domain" description="Histone deacetylase" evidence="6">
    <location>
        <begin position="679"/>
        <end position="791"/>
    </location>
</feature>
<feature type="domain" description="Pre-rRNA-processing protein Ipi1 N-terminal" evidence="7">
    <location>
        <begin position="890"/>
        <end position="985"/>
    </location>
</feature>
<accession>A0A7R9J042</accession>
<dbReference type="GO" id="GO:0000118">
    <property type="term" value="C:histone deacetylase complex"/>
    <property type="evidence" value="ECO:0007669"/>
    <property type="project" value="TreeGrafter"/>
</dbReference>
<evidence type="ECO:0000256" key="1">
    <source>
        <dbReference type="ARBA" id="ARBA00004123"/>
    </source>
</evidence>
<dbReference type="CDD" id="cd10002">
    <property type="entry name" value="HDAC10_HDAC6-dom1"/>
    <property type="match status" value="1"/>
</dbReference>
<evidence type="ECO:0000259" key="6">
    <source>
        <dbReference type="Pfam" id="PF00850"/>
    </source>
</evidence>
<dbReference type="Pfam" id="PF12333">
    <property type="entry name" value="Ipi1_N"/>
    <property type="match status" value="1"/>
</dbReference>
<dbReference type="InterPro" id="IPR000286">
    <property type="entry name" value="HDACs"/>
</dbReference>
<dbReference type="PANTHER" id="PTHR10625">
    <property type="entry name" value="HISTONE DEACETYLASE HDAC1-RELATED"/>
    <property type="match status" value="1"/>
</dbReference>
<comment type="similarity">
    <text evidence="2">Belongs to the histone deacetylase family. HD type 2 subfamily.</text>
</comment>
<protein>
    <submittedName>
        <fullName evidence="8">(California timema) hypothetical protein</fullName>
    </submittedName>
</protein>
<keyword evidence="4" id="KW-0539">Nucleus</keyword>
<evidence type="ECO:0000259" key="7">
    <source>
        <dbReference type="Pfam" id="PF12333"/>
    </source>
</evidence>
<evidence type="ECO:0000313" key="8">
    <source>
        <dbReference type="EMBL" id="CAD7570184.1"/>
    </source>
</evidence>
<evidence type="ECO:0000256" key="3">
    <source>
        <dbReference type="ARBA" id="ARBA00022801"/>
    </source>
</evidence>
<gene>
    <name evidence="8" type="ORF">TCMB3V08_LOCUS2889</name>
</gene>
<feature type="domain" description="Histone deacetylase" evidence="6">
    <location>
        <begin position="150"/>
        <end position="446"/>
    </location>
</feature>
<dbReference type="InterPro" id="IPR023801">
    <property type="entry name" value="His_deacetylse_dom"/>
</dbReference>
<name>A0A7R9J042_TIMCA</name>
<dbReference type="Gene3D" id="3.40.800.20">
    <property type="entry name" value="Histone deacetylase domain"/>
    <property type="match status" value="3"/>
</dbReference>
<dbReference type="InterPro" id="IPR023696">
    <property type="entry name" value="Ureohydrolase_dom_sf"/>
</dbReference>
<dbReference type="SUPFAM" id="SSF48371">
    <property type="entry name" value="ARM repeat"/>
    <property type="match status" value="1"/>
</dbReference>
<dbReference type="FunFam" id="3.40.800.20:FF:000005">
    <property type="entry name" value="histone deacetylase 6"/>
    <property type="match status" value="1"/>
</dbReference>
<organism evidence="8">
    <name type="scientific">Timema californicum</name>
    <name type="common">California timema</name>
    <name type="synonym">Walking stick</name>
    <dbReference type="NCBI Taxonomy" id="61474"/>
    <lineage>
        <taxon>Eukaryota</taxon>
        <taxon>Metazoa</taxon>
        <taxon>Ecdysozoa</taxon>
        <taxon>Arthropoda</taxon>
        <taxon>Hexapoda</taxon>
        <taxon>Insecta</taxon>
        <taxon>Pterygota</taxon>
        <taxon>Neoptera</taxon>
        <taxon>Polyneoptera</taxon>
        <taxon>Phasmatodea</taxon>
        <taxon>Timematodea</taxon>
        <taxon>Timematoidea</taxon>
        <taxon>Timematidae</taxon>
        <taxon>Timema</taxon>
    </lineage>
</organism>
<dbReference type="InterPro" id="IPR024679">
    <property type="entry name" value="Ipi1_N"/>
</dbReference>
<reference evidence="8" key="1">
    <citation type="submission" date="2020-11" db="EMBL/GenBank/DDBJ databases">
        <authorList>
            <person name="Tran Van P."/>
        </authorList>
    </citation>
    <scope>NUCLEOTIDE SEQUENCE</scope>
</reference>
<comment type="subcellular location">
    <subcellularLocation>
        <location evidence="1">Nucleus</location>
    </subcellularLocation>
</comment>
<evidence type="ECO:0000256" key="5">
    <source>
        <dbReference type="ARBA" id="ARBA00048287"/>
    </source>
</evidence>
<evidence type="ECO:0000256" key="2">
    <source>
        <dbReference type="ARBA" id="ARBA00007738"/>
    </source>
</evidence>
<sequence>MAEIFEDLSSLDSLSIGADGESISVTQKSSSVSKYLVIDPDVSGSNSILSPSVGLFQRTEMGTICHKQLANIEVTVADYLNAPTCFDSPALHNPIEKYYDLSQKKKPSEVFMEDVYEQTRESKIVVRGITGVTYDPRMECHRNFWDPNYPECPERFSSVMLRCTEYGLLQRCKFLPPRRVTEEELLTKHSPDIIEILKQTSGSYDMKYLEDLSSNYDSIYVHPTTYQLSLLAAGSTIELVDKVCKKEVMNGMAIVRPPGHHAMYSEFCGYCYFNNVALAAHHALNNCEASRILIVDWDVHHGQATQQMFYDDPRVLYFSIHRYEYGEFWPNLKESDFHYIGTGKGKGYNFNVPLNRVGMTDGDYLAIFQQLLLPVASEFQPDLIIVSAGYDAALGCLEGQMEVTPACYSHLLWSLLQLSGGKVAVVLEGGYCLSSLAEGAALTLRALLGDPCPILTKVDPPCASIVKTILNVIYAHREFWRCLVFQKLRALDSQEKSSVAVYVDTDEIQTHVPEVKFEGSEIKLSKFPTRNSYAVQTSAEIEEFEIRLENLRSKTSLTVAQNKVCLVYDEVMLKHVCTFNMAHVETPNRLVATWKLLKEYHLLDRCLRLKGRLATDSEISLVHSDEYMDFMKRTEELDNAKRKEAATKLQSVYFNEHTLTAAKMAVGSVLEVLDSVLLGEKTVVGTGDGIGYTVNIPWSKSKMGDAEYLSAFQQVVLPIAYEYNPELVLVAAGFDAAWGDFIGSCSVTPECFALMTHWLLALAGGRVILCMEGGYNVTSVSHSVVMCTKALLGDPLPVVRINRPLSTSAVDDIRRELVTRLKHYNDTVRQNAVAGLKEIIITHTESVLGSYFYSLVMAITELIVSEVMRNIRREALKLLQLIMAQVSVEKVTPFFSALQWNLNCAMTHINPKIQEDSLLLFDILLEASPSLVASRASHILPNFLNMISKLRAESQLDRTLTVNLQSKLTTVKWRIQVLTRLRYFLGAIVAQERRRLKGPESTGCRNLRWGEEGASNVTLFNPAYGELCVLPDLFRRSEGPAAGDDEIQGYVKQLMPLLFETWLEVGPGKEAEGRQEKGMWAKAPSIFLSGGKEFSFIFVKIDTFSVPVGLNEEALDLLKSISQIIYLLWDYIHIWEQKTKNETLVIWFKTMFEKDFNRYIMSGFPYTQTETSNTIKKSKKQDMFQEPSNVTSGSKTSEHNLIICHLYLCISTSPAREVTRNVSEYVKKHVTKWTSGDNNATSEQFVKVLGCLLGERFMFWSKHKAMAVPSILEAVVSTSLGRKREIPVLFHLLIQLVLDIRLKNLAGHLVLDIRLKNLARSPVLQPWIASLPDLLCQPVVPATVIKYLGKLACHNNRTFHTALLDKLPQFIKNLGSVVVSGHEKDPLEGRKNLADFLYWAPELSPSTQKLLDEQLLCWDANLASHVTELLAMRPGVKTSSTQEVQEVLSVL</sequence>
<dbReference type="PANTHER" id="PTHR10625:SF38">
    <property type="entry name" value="HISTONE DEACETYLASE 6, ISOFORM G"/>
    <property type="match status" value="1"/>
</dbReference>
<dbReference type="InterPro" id="IPR016024">
    <property type="entry name" value="ARM-type_fold"/>
</dbReference>
<dbReference type="Pfam" id="PF00850">
    <property type="entry name" value="Hist_deacetyl"/>
    <property type="match status" value="2"/>
</dbReference>
<keyword evidence="3" id="KW-0378">Hydrolase</keyword>
<proteinExistence type="inferred from homology"/>
<dbReference type="SUPFAM" id="SSF52768">
    <property type="entry name" value="Arginase/deacetylase"/>
    <property type="match status" value="2"/>
</dbReference>
<dbReference type="GO" id="GO:0040029">
    <property type="term" value="P:epigenetic regulation of gene expression"/>
    <property type="evidence" value="ECO:0007669"/>
    <property type="project" value="TreeGrafter"/>
</dbReference>
<dbReference type="EMBL" id="OE179940">
    <property type="protein sequence ID" value="CAD7570184.1"/>
    <property type="molecule type" value="Genomic_DNA"/>
</dbReference>
<dbReference type="PRINTS" id="PR01270">
    <property type="entry name" value="HDASUPER"/>
</dbReference>
<dbReference type="InterPro" id="IPR037138">
    <property type="entry name" value="His_deacetylse_dom_sf"/>
</dbReference>
<evidence type="ECO:0000256" key="4">
    <source>
        <dbReference type="ARBA" id="ARBA00023242"/>
    </source>
</evidence>
<dbReference type="GO" id="GO:0141221">
    <property type="term" value="F:histone deacetylase activity, hydrolytic mechanism"/>
    <property type="evidence" value="ECO:0007669"/>
    <property type="project" value="UniProtKB-EC"/>
</dbReference>